<dbReference type="AlphaFoldDB" id="A0A699UQM2"/>
<feature type="non-terminal residue" evidence="2">
    <location>
        <position position="1"/>
    </location>
</feature>
<feature type="compositionally biased region" description="Low complexity" evidence="1">
    <location>
        <begin position="1"/>
        <end position="15"/>
    </location>
</feature>
<accession>A0A699UQM2</accession>
<proteinExistence type="predicted"/>
<feature type="region of interest" description="Disordered" evidence="1">
    <location>
        <begin position="1"/>
        <end position="24"/>
    </location>
</feature>
<evidence type="ECO:0000313" key="2">
    <source>
        <dbReference type="EMBL" id="GFD25205.1"/>
    </source>
</evidence>
<comment type="caution">
    <text evidence="2">The sequence shown here is derived from an EMBL/GenBank/DDBJ whole genome shotgun (WGS) entry which is preliminary data.</text>
</comment>
<dbReference type="EMBL" id="BKCJ011358829">
    <property type="protein sequence ID" value="GFD25205.1"/>
    <property type="molecule type" value="Genomic_DNA"/>
</dbReference>
<evidence type="ECO:0000256" key="1">
    <source>
        <dbReference type="SAM" id="MobiDB-lite"/>
    </source>
</evidence>
<name>A0A699UQM2_TANCI</name>
<organism evidence="2">
    <name type="scientific">Tanacetum cinerariifolium</name>
    <name type="common">Dalmatian daisy</name>
    <name type="synonym">Chrysanthemum cinerariifolium</name>
    <dbReference type="NCBI Taxonomy" id="118510"/>
    <lineage>
        <taxon>Eukaryota</taxon>
        <taxon>Viridiplantae</taxon>
        <taxon>Streptophyta</taxon>
        <taxon>Embryophyta</taxon>
        <taxon>Tracheophyta</taxon>
        <taxon>Spermatophyta</taxon>
        <taxon>Magnoliopsida</taxon>
        <taxon>eudicotyledons</taxon>
        <taxon>Gunneridae</taxon>
        <taxon>Pentapetalae</taxon>
        <taxon>asterids</taxon>
        <taxon>campanulids</taxon>
        <taxon>Asterales</taxon>
        <taxon>Asteraceae</taxon>
        <taxon>Asteroideae</taxon>
        <taxon>Anthemideae</taxon>
        <taxon>Anthemidinae</taxon>
        <taxon>Tanacetum</taxon>
    </lineage>
</organism>
<protein>
    <submittedName>
        <fullName evidence="2">Uncharacterized protein</fullName>
    </submittedName>
</protein>
<gene>
    <name evidence="2" type="ORF">Tci_897174</name>
</gene>
<sequence length="92" mass="9300">HESSSSESSDGTSGTPGLEPVPSPVPKLLCWEISVGLTRVIALKGCFPLAEADSRGVDSAMVVGVGVGGVGNSSHCFSSDFCAPPDTQSPPR</sequence>
<reference evidence="2" key="1">
    <citation type="journal article" date="2019" name="Sci. Rep.">
        <title>Draft genome of Tanacetum cinerariifolium, the natural source of mosquito coil.</title>
        <authorList>
            <person name="Yamashiro T."/>
            <person name="Shiraishi A."/>
            <person name="Satake H."/>
            <person name="Nakayama K."/>
        </authorList>
    </citation>
    <scope>NUCLEOTIDE SEQUENCE</scope>
</reference>